<gene>
    <name evidence="1" type="ORF">ARMA_1632</name>
</gene>
<comment type="caution">
    <text evidence="1">The sequence shown here is derived from an EMBL/GenBank/DDBJ whole genome shotgun (WGS) entry which is preliminary data.</text>
</comment>
<dbReference type="AlphaFoldDB" id="A0A0M8K9H4"/>
<organism evidence="1 2">
    <name type="scientific">Ardenticatena maritima</name>
    <dbReference type="NCBI Taxonomy" id="872965"/>
    <lineage>
        <taxon>Bacteria</taxon>
        <taxon>Bacillati</taxon>
        <taxon>Chloroflexota</taxon>
        <taxon>Ardenticatenia</taxon>
        <taxon>Ardenticatenales</taxon>
        <taxon>Ardenticatenaceae</taxon>
        <taxon>Ardenticatena</taxon>
    </lineage>
</organism>
<keyword evidence="2" id="KW-1185">Reference proteome</keyword>
<accession>A0A0M8K9H4</accession>
<proteinExistence type="predicted"/>
<protein>
    <submittedName>
        <fullName evidence="1">Uncharacterized protein</fullName>
    </submittedName>
</protein>
<name>A0A0M8K9H4_9CHLR</name>
<dbReference type="InParanoid" id="A0A0M8K9H4"/>
<sequence>MHVHGSPRCGGLVGCCAWYYQARGGFVKSGGTPYPPT</sequence>
<reference evidence="1 2" key="1">
    <citation type="journal article" date="2015" name="Genome Announc.">
        <title>Draft Genome Sequence of a Heterotrophic Facultative Anaerobic Thermophilic Bacterium, Ardenticatena maritima Strain 110ST.</title>
        <authorList>
            <person name="Kawaichi S."/>
            <person name="Yoshida T."/>
            <person name="Sako Y."/>
            <person name="Nakamura R."/>
        </authorList>
    </citation>
    <scope>NUCLEOTIDE SEQUENCE [LARGE SCALE GENOMIC DNA]</scope>
    <source>
        <strain evidence="1 2">110S</strain>
    </source>
</reference>
<reference evidence="2" key="2">
    <citation type="submission" date="2015-08" db="EMBL/GenBank/DDBJ databases">
        <title>Draft Genome Sequence of a Heterotrophic Facultative Anaerobic Bacterium Ardenticatena maritima Strain 110S.</title>
        <authorList>
            <person name="Kawaichi S."/>
            <person name="Yoshida T."/>
            <person name="Sako Y."/>
            <person name="Nakamura R."/>
        </authorList>
    </citation>
    <scope>NUCLEOTIDE SEQUENCE [LARGE SCALE GENOMIC DNA]</scope>
    <source>
        <strain evidence="2">110S</strain>
    </source>
</reference>
<evidence type="ECO:0000313" key="2">
    <source>
        <dbReference type="Proteomes" id="UP000037784"/>
    </source>
</evidence>
<dbReference type="EMBL" id="BBZA01000125">
    <property type="protein sequence ID" value="GAP63209.1"/>
    <property type="molecule type" value="Genomic_DNA"/>
</dbReference>
<evidence type="ECO:0000313" key="1">
    <source>
        <dbReference type="EMBL" id="GAP63209.1"/>
    </source>
</evidence>
<dbReference type="Proteomes" id="UP000037784">
    <property type="component" value="Unassembled WGS sequence"/>
</dbReference>